<feature type="domain" description="Tox-PL" evidence="3">
    <location>
        <begin position="2624"/>
        <end position="2720"/>
    </location>
</feature>
<feature type="non-terminal residue" evidence="4">
    <location>
        <position position="1"/>
    </location>
</feature>
<feature type="compositionally biased region" description="Low complexity" evidence="2">
    <location>
        <begin position="2267"/>
        <end position="2282"/>
    </location>
</feature>
<feature type="compositionally biased region" description="Basic and acidic residues" evidence="2">
    <location>
        <begin position="221"/>
        <end position="233"/>
    </location>
</feature>
<organism evidence="4 5">
    <name type="scientific">Actinokineospora alba</name>
    <dbReference type="NCBI Taxonomy" id="504798"/>
    <lineage>
        <taxon>Bacteria</taxon>
        <taxon>Bacillati</taxon>
        <taxon>Actinomycetota</taxon>
        <taxon>Actinomycetes</taxon>
        <taxon>Pseudonocardiales</taxon>
        <taxon>Pseudonocardiaceae</taxon>
        <taxon>Actinokineospora</taxon>
    </lineage>
</organism>
<keyword evidence="5" id="KW-1185">Reference proteome</keyword>
<feature type="region of interest" description="Disordered" evidence="2">
    <location>
        <begin position="2747"/>
        <end position="2775"/>
    </location>
</feature>
<dbReference type="Pfam" id="PF15644">
    <property type="entry name" value="Gln_amidase"/>
    <property type="match status" value="1"/>
</dbReference>
<dbReference type="Proteomes" id="UP000199651">
    <property type="component" value="Unassembled WGS sequence"/>
</dbReference>
<gene>
    <name evidence="4" type="ORF">SAMN05192558_1301</name>
</gene>
<evidence type="ECO:0000313" key="4">
    <source>
        <dbReference type="EMBL" id="SDP92618.1"/>
    </source>
</evidence>
<feature type="region of interest" description="Disordered" evidence="2">
    <location>
        <begin position="1"/>
        <end position="23"/>
    </location>
</feature>
<protein>
    <recommendedName>
        <fullName evidence="3">Tox-PL domain-containing protein</fullName>
    </recommendedName>
</protein>
<dbReference type="InterPro" id="IPR028908">
    <property type="entry name" value="Tox-PL_dom"/>
</dbReference>
<feature type="region of interest" description="Disordered" evidence="2">
    <location>
        <begin position="2132"/>
        <end position="2363"/>
    </location>
</feature>
<feature type="compositionally biased region" description="Basic and acidic residues" evidence="2">
    <location>
        <begin position="2311"/>
        <end position="2330"/>
    </location>
</feature>
<feature type="coiled-coil region" evidence="1">
    <location>
        <begin position="2019"/>
        <end position="2087"/>
    </location>
</feature>
<feature type="compositionally biased region" description="Gly residues" evidence="2">
    <location>
        <begin position="2333"/>
        <end position="2344"/>
    </location>
</feature>
<evidence type="ECO:0000259" key="3">
    <source>
        <dbReference type="Pfam" id="PF15644"/>
    </source>
</evidence>
<keyword evidence="1" id="KW-0175">Coiled coil</keyword>
<dbReference type="STRING" id="504798.SAMN05421871_1241"/>
<evidence type="ECO:0000313" key="5">
    <source>
        <dbReference type="Proteomes" id="UP000199651"/>
    </source>
</evidence>
<dbReference type="EMBL" id="FNJB01000030">
    <property type="protein sequence ID" value="SDP92618.1"/>
    <property type="molecule type" value="Genomic_DNA"/>
</dbReference>
<reference evidence="5" key="1">
    <citation type="submission" date="2016-10" db="EMBL/GenBank/DDBJ databases">
        <authorList>
            <person name="Varghese N."/>
            <person name="Submissions S."/>
        </authorList>
    </citation>
    <scope>NUCLEOTIDE SEQUENCE [LARGE SCALE GENOMIC DNA]</scope>
    <source>
        <strain evidence="5">IBRC-M 10655</strain>
    </source>
</reference>
<feature type="region of interest" description="Disordered" evidence="2">
    <location>
        <begin position="183"/>
        <end position="233"/>
    </location>
</feature>
<feature type="compositionally biased region" description="Polar residues" evidence="2">
    <location>
        <begin position="2763"/>
        <end position="2775"/>
    </location>
</feature>
<proteinExistence type="predicted"/>
<feature type="compositionally biased region" description="Basic and acidic residues" evidence="2">
    <location>
        <begin position="193"/>
        <end position="213"/>
    </location>
</feature>
<feature type="compositionally biased region" description="Basic residues" evidence="2">
    <location>
        <begin position="2155"/>
        <end position="2166"/>
    </location>
</feature>
<accession>A0A1H0WPM0</accession>
<feature type="region of interest" description="Disordered" evidence="2">
    <location>
        <begin position="256"/>
        <end position="301"/>
    </location>
</feature>
<name>A0A1H0WPM0_9PSEU</name>
<sequence length="2775" mass="300952">SEVESVFDGDRSDVTDASDLGDVPVVPVQVPPVYGTPHGYPRGESLAAAPAQQGGRIHMAPGWPKPVRSAFEVRRGRRGVDTVVEVTVFVDLQPKGRQDVLVRQQVLREAQLAVDWYYNQPNLRLRNGDLLRFRIQPKSADDPLHHAVTIDADHEIDHLHWRPGMPSVTYAHEFGHMIGQPEEYAENQPKPDNNAKDNNAKDKNVEDKPKRLDISGTVMGRHTEIGPDGKPRLITDIKVPQRFVDVLARNLGIDDLTPTGHDTPLRQDNIVTPELPEGTPLPKAPPLPPEHSGTTTSGGLPSAAEIVAKLPGYMRKSRGLGLAEQKGDVRGPARDLEAQLRKLAPRVKTWHGADLMAQFPTKWIRGTQMDGGLPLRIRGDDKYYEVRVKSTFDWDALTVQAKGDYTLRGRSKDKRAFENRSGHERTGNIPVILQGPAVPGVNAAVSMSIPVSPTERASGGHRQELGNSSTVELCDPYEVDVPLTMEFTLIGPDGQFVPGRTTADGHVLLSVPTTLPTQDIAGEGVLSVEHARAKGLRHGALPENLEPVTTRPKRFVTEEVIVNRGTAPTFLDQVVAMLGPKYRRVTAIGTNGRESIFDFVCELGIKANLPKMTVLADADPEEGWVRSQPLFKGKNRDGFELFPKSTQLEMRAVARWVRVVDTLNKVPTTDRSHDHYESVHRSEVSRNVEAEGFVLGGGPGIAQAGVGQGGPTFQAGRLQNASTAVGQSTAVKHAVEVTGDVVRYEMVYDIQVRQLGGKPRTLLGNVSAYQLTEMRHARRAGLPGVPADDTFVSGPDRTKQGPFEFESGQALLGMVDEFDSGDLVHRTIQPHLTRLAKEKGWLLDRTKFSRQLTNRKLPLSYFGEEAFDGGNLTAKVAEALELGQNLADVLSDQQLSHLVKAMVGAELHIPLKKAGWFHERDFTLVLTADTGSWEQGELLSAEEITGLFKSKDATTAADGRNREITGGFGIQGRGLGALPAAGPSTALFGLGLAEIRTVWTRLAESARTHTSRRNLEVSSGDTVAQGGELGKHNVRQFRTQVTVTSEIRAQERHNRAFRKITIGRSGRQAPPTVTLGPPAPVTAELRMLVPEVLLTDGGPDPAAAKPVPKPNRPLGPATLKLPHSMKPATSPTFDNVEVEAFTGAAAVQESALSMLNLASGRDPVVRDKNGTISQTINNQLSATKFASDPSVFNRTTILDSSTLKHERRAADLVATIGVTYQPVRLSARQVTAKEFQERAKSLEGSIESSGGGGTSNRLLGFAAAVPVLTQQDYTSAPGGTNETGARAVNVIIANLFDRTESNTVVDRVKSGEKLKVGTLPQKMILARIDIEATVVAEAQHKGNLSFGLAEPDPAQVFGEVVDLPESALVWLTEDQFHELNTGIAPTHAPPTVTEDRGIEVPPSLRQGASSKPSMGLGGIIDPIDLRDVVDNLRVRLAAELGLALADRLLPDSTLDPKNPNIARIKALLSDPNNTVNMLINGGVVHAVRLEDRMSGRTYELTMEARFTESPERGVVKLLNKLKATVYAELGTTTIKKRSRSLFGLRAIIRPMLVGQEQPGPATSDGQAKGSVGGGFFLAKTWGIRDRTKTFMESSKYLHSAWVQGPVAAHRGKLAVTVGIRRHGTTYAEITKTQPVEISRIADEAFPKPKADDKFGATTFPAPDRFAKFTRNDLKEWRKGSDDGTTPTLTLPELGNYWTEHFFGDVEEFRSRAEFVLRDSGVKITPAIRRQLADEITVAKLRAAVSAAVDGKFKLPLPKSVGRELEIHLRLPGTARFASASASPRIRSYRDYVLSERVVTKEGGESHIIPALPVGLGGESPTPGKPDASGELRREFNIFDGPASEKKVSTRFAGPPRLFEPQMPWAQIPDDKLTRVLLADADFRIVAKRTKSFLHSEKLSYQDIKVSDAFAFRMRDADAVAMTGKSLPTALVEATKALADAGARWFAAERHRLGAQVHRESVERPVDAATRTQEKWLAEYDSLPARIEEQTARVTKYRAAFEAALSRAATVQKLGVGAQRKQARAALQRKRDVFAQAKRRQSGLVDRLDNLERLLTDNRDSVQQLRDYAAALQQEKQAENDLRAAQDTWWQAKRTHDREVAALHAQEELERTATESTPSPVTAEPSVDLSRTLVNRGGEPIGFAPAAQDPGAPRQHQPKRVPRKGVRVRSLASRGGRQAGAVFQPAPRPSRKGKERAAEYTMPEEQNAVPGPSGASSTLDSPPPGPQAHAESSAGGALRELAERLLTEVRTSPAGDSGQDVEDRTDLESVSSTSTAAESTAPEDLSPAESRTRLAEDAEGVLFPDELVEFGGRPDAEPVRPRPRRRTEERPVGGLPGSVAEGGPGSRLDVESGGVAGSPEDPWAFVDTGVDERLVGALRPRPRRTGRDRVDEGVVVDSSSSGVVFEHTGDAAFGGDGLDQELVDWHGSLSPVGRERFNHLYWSMSRMERRLFFDGFSSFDAVGRAKLAGELDADGLRTLVPAWNEVVALADKYLADIPDRRDSVLAAGKDLVGNALRGGQEVLTEELPGMSYGDVVKLAALWHDTTQDSVIAQELMEEFVAEGHMLRVNGSTLLGTPGADFSAAIAPAPYLVDLLLAAVPPGTRFADPKSFVNLVRNGQQGDPLDLVIAFHQTFQGTPRMAVAMPEGSSLGRAYWESEIGHEPEFMGRGPSGLAEVARRVRAGGHGSSALVFGQPPYALPEEAWNVVNHDGEVFVVNPRTGVVAPAEGEVRWASYAVHAVVFGSGGQVIEGSRHPDIEDDASTQRDVSTSSTFGSE</sequence>
<evidence type="ECO:0000256" key="2">
    <source>
        <dbReference type="SAM" id="MobiDB-lite"/>
    </source>
</evidence>
<evidence type="ECO:0000256" key="1">
    <source>
        <dbReference type="SAM" id="Coils"/>
    </source>
</evidence>
<feature type="non-terminal residue" evidence="4">
    <location>
        <position position="2775"/>
    </location>
</feature>